<gene>
    <name evidence="1" type="ORF">QYM23_09065</name>
</gene>
<evidence type="ECO:0000313" key="2">
    <source>
        <dbReference type="Proteomes" id="UP001175137"/>
    </source>
</evidence>
<dbReference type="RefSeq" id="WP_283729691.1">
    <property type="nucleotide sequence ID" value="NZ_CP125992.1"/>
</dbReference>
<dbReference type="Gene3D" id="1.20.1270.170">
    <property type="match status" value="1"/>
</dbReference>
<accession>A0AAW7NF03</accession>
<dbReference type="Gene3D" id="1.10.510.10">
    <property type="entry name" value="Transferase(Phosphotransferase) domain 1"/>
    <property type="match status" value="1"/>
</dbReference>
<sequence length="278" mass="33116">MNLLLSSILKENGIEATVFPHKSHNNHFKGSIVGSGKIVFIKVFRDQSLFINEKKILTQYLAKELICHFNYQTFYFLITPFKNYFEIDFDQEGVIEEAGSLIANFHNKHSNFISRKDRINLSPPSERIYKLLNNMKTHYKINQISSHFNVIKHKLSSLDKEFMNKESIKFIHGDFGSRNIKRHNNKFELIDFERSRLDNVWVEFIKLFELDLCDKKKINVFKWSYERVSFLPIISKDLYYLLVFIEVISIYDYTSLNRDPKFEKKADMLLEKLKVIYN</sequence>
<dbReference type="InterPro" id="IPR011009">
    <property type="entry name" value="Kinase-like_dom_sf"/>
</dbReference>
<proteinExistence type="predicted"/>
<dbReference type="SUPFAM" id="SSF56112">
    <property type="entry name" value="Protein kinase-like (PK-like)"/>
    <property type="match status" value="1"/>
</dbReference>
<dbReference type="AlphaFoldDB" id="A0AAW7NF03"/>
<name>A0AAW7NF03_BACCE</name>
<protein>
    <recommendedName>
        <fullName evidence="3">Aminoglycoside phosphotransferase domain-containing protein</fullName>
    </recommendedName>
</protein>
<evidence type="ECO:0000313" key="1">
    <source>
        <dbReference type="EMBL" id="MDN4873006.1"/>
    </source>
</evidence>
<evidence type="ECO:0008006" key="3">
    <source>
        <dbReference type="Google" id="ProtNLM"/>
    </source>
</evidence>
<reference evidence="1" key="1">
    <citation type="submission" date="2023-07" db="EMBL/GenBank/DDBJ databases">
        <title>Complete genome sequence of Bacillus cereus SRCM126073 isolated from soil.</title>
        <authorList>
            <person name="Yang H.-G."/>
            <person name="Ryu M.-S."/>
            <person name="Ha G.-S."/>
            <person name="Yang H.-J."/>
            <person name="Jeong D.-Y."/>
        </authorList>
    </citation>
    <scope>NUCLEOTIDE SEQUENCE</scope>
    <source>
        <strain evidence="1">SRCM126073</strain>
    </source>
</reference>
<dbReference type="Proteomes" id="UP001175137">
    <property type="component" value="Unassembled WGS sequence"/>
</dbReference>
<dbReference type="Gene3D" id="3.30.200.70">
    <property type="match status" value="1"/>
</dbReference>
<comment type="caution">
    <text evidence="1">The sequence shown here is derived from an EMBL/GenBank/DDBJ whole genome shotgun (WGS) entry which is preliminary data.</text>
</comment>
<dbReference type="EMBL" id="JAUIQW010000001">
    <property type="protein sequence ID" value="MDN4873006.1"/>
    <property type="molecule type" value="Genomic_DNA"/>
</dbReference>
<organism evidence="1 2">
    <name type="scientific">Bacillus cereus</name>
    <dbReference type="NCBI Taxonomy" id="1396"/>
    <lineage>
        <taxon>Bacteria</taxon>
        <taxon>Bacillati</taxon>
        <taxon>Bacillota</taxon>
        <taxon>Bacilli</taxon>
        <taxon>Bacillales</taxon>
        <taxon>Bacillaceae</taxon>
        <taxon>Bacillus</taxon>
        <taxon>Bacillus cereus group</taxon>
    </lineage>
</organism>